<dbReference type="PROSITE" id="PS50195">
    <property type="entry name" value="PX"/>
    <property type="match status" value="1"/>
</dbReference>
<protein>
    <submittedName>
        <fullName evidence="4">PX domain containing 1a</fullName>
    </submittedName>
</protein>
<dbReference type="Gene3D" id="3.30.1520.10">
    <property type="entry name" value="Phox-like domain"/>
    <property type="match status" value="1"/>
</dbReference>
<dbReference type="RefSeq" id="NP_001410480.1">
    <property type="nucleotide sequence ID" value="NM_001423551.1"/>
</dbReference>
<evidence type="ECO:0000313" key="3">
    <source>
        <dbReference type="Proteomes" id="UP000000437"/>
    </source>
</evidence>
<sequence length="261" mass="29684">MAGADKEISPHLSISDCWVVGLERFAVGPAGEEEEFFEIRTEWSDKSITYLRRRYQDIVKLFKNLSKSFPDDTGRLSQSLMIEALHRIKESEESSNVETRLNGVGKLLRNIIKMPKKFSQSEAVVTFFKTSPLDYTLKTMYQPVHPLRQSAVTVTDVRRANGFCLANTETVIFDPYLLAEEAKLSSKHSTSRSDIESQIWTGTRIQNGIRYVKETVHKPGKSFGSPDAAESNNRERQPKKSQITSNMTYLHLQACETDILE</sequence>
<organism evidence="3 4">
    <name type="scientific">Danio rerio</name>
    <name type="common">Zebrafish</name>
    <name type="synonym">Brachydanio rerio</name>
    <dbReference type="NCBI Taxonomy" id="7955"/>
    <lineage>
        <taxon>Eukaryota</taxon>
        <taxon>Metazoa</taxon>
        <taxon>Chordata</taxon>
        <taxon>Craniata</taxon>
        <taxon>Vertebrata</taxon>
        <taxon>Euteleostomi</taxon>
        <taxon>Actinopterygii</taxon>
        <taxon>Neopterygii</taxon>
        <taxon>Teleostei</taxon>
        <taxon>Ostariophysi</taxon>
        <taxon>Cypriniformes</taxon>
        <taxon>Danionidae</taxon>
        <taxon>Danioninae</taxon>
        <taxon>Danio</taxon>
    </lineage>
</organism>
<proteinExistence type="predicted"/>
<dbReference type="Pfam" id="PF00787">
    <property type="entry name" value="PX"/>
    <property type="match status" value="1"/>
</dbReference>
<dbReference type="PANTHER" id="PTHR31433">
    <property type="entry name" value="PX DOMAIN-CONTAINING PROTEIN 1"/>
    <property type="match status" value="1"/>
</dbReference>
<evidence type="ECO:0000313" key="5">
    <source>
        <dbReference type="ZFIN" id="ZDB-GENE-070912-381"/>
    </source>
</evidence>
<dbReference type="GO" id="GO:0035091">
    <property type="term" value="F:phosphatidylinositol binding"/>
    <property type="evidence" value="ECO:0007669"/>
    <property type="project" value="InterPro"/>
</dbReference>
<reference evidence="4" key="1">
    <citation type="submission" date="2025-08" db="UniProtKB">
        <authorList>
            <consortium name="RefSeq"/>
        </authorList>
    </citation>
    <scope>IDENTIFICATION</scope>
    <source>
        <strain evidence="4">Tuebingen</strain>
    </source>
</reference>
<evidence type="ECO:0000313" key="4">
    <source>
        <dbReference type="RefSeq" id="NP_001410480.1"/>
    </source>
</evidence>
<dbReference type="ZFIN" id="ZDB-GENE-070912-381">
    <property type="gene designation" value="pxdc1a"/>
</dbReference>
<name>A0AB13A9H6_DANRE</name>
<keyword evidence="3" id="KW-1185">Reference proteome</keyword>
<dbReference type="InterPro" id="IPR040288">
    <property type="entry name" value="PXDC1"/>
</dbReference>
<dbReference type="AGR" id="ZFIN:ZDB-GENE-070912-381"/>
<feature type="domain" description="PX" evidence="2">
    <location>
        <begin position="1"/>
        <end position="135"/>
    </location>
</feature>
<dbReference type="Proteomes" id="UP000000437">
    <property type="component" value="Chromosome 2"/>
</dbReference>
<dbReference type="SUPFAM" id="SSF64268">
    <property type="entry name" value="PX domain"/>
    <property type="match status" value="1"/>
</dbReference>
<dbReference type="InterPro" id="IPR036871">
    <property type="entry name" value="PX_dom_sf"/>
</dbReference>
<dbReference type="InterPro" id="IPR001683">
    <property type="entry name" value="PX_dom"/>
</dbReference>
<evidence type="ECO:0000256" key="1">
    <source>
        <dbReference type="SAM" id="MobiDB-lite"/>
    </source>
</evidence>
<accession>A0AB13A9H6</accession>
<gene>
    <name evidence="4 5" type="primary">pxdc1a</name>
    <name evidence="4" type="synonym">si:dkey-154p10.4</name>
</gene>
<dbReference type="KEGG" id="dre:100318714"/>
<dbReference type="CTD" id="100318714"/>
<dbReference type="PANTHER" id="PTHR31433:SF0">
    <property type="entry name" value="PX DOMAIN-CONTAINING PROTEIN 1"/>
    <property type="match status" value="1"/>
</dbReference>
<dbReference type="RefSeq" id="XP_073767493.1">
    <property type="nucleotide sequence ID" value="XM_073911392.1"/>
</dbReference>
<dbReference type="GeneID" id="100318714"/>
<dbReference type="AlphaFoldDB" id="A0AB13A9H6"/>
<evidence type="ECO:0000259" key="2">
    <source>
        <dbReference type="PROSITE" id="PS50195"/>
    </source>
</evidence>
<feature type="region of interest" description="Disordered" evidence="1">
    <location>
        <begin position="218"/>
        <end position="245"/>
    </location>
</feature>